<name>A0A1I3S3S9_9FLAO</name>
<keyword evidence="1" id="KW-0808">Transferase</keyword>
<dbReference type="EMBL" id="FORM01000009">
    <property type="protein sequence ID" value="SFJ53454.1"/>
    <property type="molecule type" value="Genomic_DNA"/>
</dbReference>
<accession>A0A1I3S3S9</accession>
<organism evidence="1 2">
    <name type="scientific">Olleya namhaensis</name>
    <dbReference type="NCBI Taxonomy" id="1144750"/>
    <lineage>
        <taxon>Bacteria</taxon>
        <taxon>Pseudomonadati</taxon>
        <taxon>Bacteroidota</taxon>
        <taxon>Flavobacteriia</taxon>
        <taxon>Flavobacteriales</taxon>
        <taxon>Flavobacteriaceae</taxon>
    </lineage>
</organism>
<dbReference type="AlphaFoldDB" id="A0A1I3S3S9"/>
<dbReference type="GO" id="GO:0032259">
    <property type="term" value="P:methylation"/>
    <property type="evidence" value="ECO:0007669"/>
    <property type="project" value="UniProtKB-KW"/>
</dbReference>
<dbReference type="InterPro" id="IPR029063">
    <property type="entry name" value="SAM-dependent_MTases_sf"/>
</dbReference>
<keyword evidence="2" id="KW-1185">Reference proteome</keyword>
<evidence type="ECO:0000313" key="2">
    <source>
        <dbReference type="Proteomes" id="UP000199559"/>
    </source>
</evidence>
<dbReference type="STRING" id="1144750.SAMN05443431_10928"/>
<evidence type="ECO:0000313" key="1">
    <source>
        <dbReference type="EMBL" id="SFJ53454.1"/>
    </source>
</evidence>
<gene>
    <name evidence="1" type="ORF">SAMN05443431_10928</name>
</gene>
<proteinExistence type="predicted"/>
<dbReference type="SUPFAM" id="SSF53335">
    <property type="entry name" value="S-adenosyl-L-methionine-dependent methyltransferases"/>
    <property type="match status" value="1"/>
</dbReference>
<dbReference type="Gene3D" id="3.40.50.150">
    <property type="entry name" value="Vaccinia Virus protein VP39"/>
    <property type="match status" value="1"/>
</dbReference>
<protein>
    <submittedName>
        <fullName evidence="1">Phospholipid N-methyltransferase</fullName>
    </submittedName>
</protein>
<dbReference type="RefSeq" id="WP_090841659.1">
    <property type="nucleotide sequence ID" value="NZ_CANLBQ010000002.1"/>
</dbReference>
<reference evidence="2" key="1">
    <citation type="submission" date="2016-10" db="EMBL/GenBank/DDBJ databases">
        <authorList>
            <person name="Varghese N."/>
            <person name="Submissions S."/>
        </authorList>
    </citation>
    <scope>NUCLEOTIDE SEQUENCE [LARGE SCALE GENOMIC DNA]</scope>
    <source>
        <strain evidence="2">DSM 28881</strain>
    </source>
</reference>
<dbReference type="GO" id="GO:0008168">
    <property type="term" value="F:methyltransferase activity"/>
    <property type="evidence" value="ECO:0007669"/>
    <property type="project" value="UniProtKB-KW"/>
</dbReference>
<keyword evidence="1" id="KW-0489">Methyltransferase</keyword>
<sequence>MNKINFLKESLKSLKTSGTLFPSSRFLASKLLKSIDFETTKLVVEFGPGNGIITKEILARLKPDATLITFEINDSFYKALLKIEDSRLIVSNQSADKVLEVIKQHGFSSTDYIVSSLPLTNIPKPISAVILDSAYKSLNPKGYFFQYQYSLTYYSALKEIFKGNVDLGFEPLNVPPAFVYTCQKD</sequence>
<dbReference type="Proteomes" id="UP000199559">
    <property type="component" value="Unassembled WGS sequence"/>
</dbReference>